<dbReference type="Proteomes" id="UP000662200">
    <property type="component" value="Unassembled WGS sequence"/>
</dbReference>
<comment type="caution">
    <text evidence="1">The sequence shown here is derived from an EMBL/GenBank/DDBJ whole genome shotgun (WGS) entry which is preliminary data.</text>
</comment>
<sequence length="239" mass="24716">MSAAEEPVTQNAITGGVFFNMVVQGNNITVVLPPAVTPALSGLPHASKSFTGRDSPMGELMAALAPDCEDAGGPVLVSATVGLAGVGKTELVVQAAHRATTQLGWFPGGVLFVDLFGYDPDPAGDPTSRRVSTGEVLGGLLQALGMPGDYVPAGVQDRSRLFRSVLAAYAGEGKRILVVIDNAATVDQVNPLLPGDGVTATLVTSRDKLDIEARRHELSVLGRVASVRLLADGVCCTNW</sequence>
<dbReference type="Gene3D" id="3.40.50.300">
    <property type="entry name" value="P-loop containing nucleotide triphosphate hydrolases"/>
    <property type="match status" value="1"/>
</dbReference>
<dbReference type="EMBL" id="BMQC01000014">
    <property type="protein sequence ID" value="GGK38763.1"/>
    <property type="molecule type" value="Genomic_DNA"/>
</dbReference>
<gene>
    <name evidence="1" type="ORF">GCM10010124_34480</name>
</gene>
<organism evidence="1 2">
    <name type="scientific">Pilimelia terevasa</name>
    <dbReference type="NCBI Taxonomy" id="53372"/>
    <lineage>
        <taxon>Bacteria</taxon>
        <taxon>Bacillati</taxon>
        <taxon>Actinomycetota</taxon>
        <taxon>Actinomycetes</taxon>
        <taxon>Micromonosporales</taxon>
        <taxon>Micromonosporaceae</taxon>
        <taxon>Pilimelia</taxon>
    </lineage>
</organism>
<accession>A0A8J3BVK4</accession>
<dbReference type="SUPFAM" id="SSF52540">
    <property type="entry name" value="P-loop containing nucleoside triphosphate hydrolases"/>
    <property type="match status" value="1"/>
</dbReference>
<proteinExistence type="predicted"/>
<name>A0A8J3BVK4_9ACTN</name>
<evidence type="ECO:0000313" key="1">
    <source>
        <dbReference type="EMBL" id="GGK38763.1"/>
    </source>
</evidence>
<protein>
    <submittedName>
        <fullName evidence="1">Uncharacterized protein</fullName>
    </submittedName>
</protein>
<keyword evidence="2" id="KW-1185">Reference proteome</keyword>
<reference evidence="1" key="1">
    <citation type="journal article" date="2014" name="Int. J. Syst. Evol. Microbiol.">
        <title>Complete genome sequence of Corynebacterium casei LMG S-19264T (=DSM 44701T), isolated from a smear-ripened cheese.</title>
        <authorList>
            <consortium name="US DOE Joint Genome Institute (JGI-PGF)"/>
            <person name="Walter F."/>
            <person name="Albersmeier A."/>
            <person name="Kalinowski J."/>
            <person name="Ruckert C."/>
        </authorList>
    </citation>
    <scope>NUCLEOTIDE SEQUENCE</scope>
    <source>
        <strain evidence="1">JCM 3091</strain>
    </source>
</reference>
<dbReference type="AlphaFoldDB" id="A0A8J3BVK4"/>
<dbReference type="RefSeq" id="WP_189115373.1">
    <property type="nucleotide sequence ID" value="NZ_BMQC01000014.1"/>
</dbReference>
<dbReference type="InterPro" id="IPR027417">
    <property type="entry name" value="P-loop_NTPase"/>
</dbReference>
<evidence type="ECO:0000313" key="2">
    <source>
        <dbReference type="Proteomes" id="UP000662200"/>
    </source>
</evidence>
<reference evidence="1" key="2">
    <citation type="submission" date="2020-09" db="EMBL/GenBank/DDBJ databases">
        <authorList>
            <person name="Sun Q."/>
            <person name="Ohkuma M."/>
        </authorList>
    </citation>
    <scope>NUCLEOTIDE SEQUENCE</scope>
    <source>
        <strain evidence="1">JCM 3091</strain>
    </source>
</reference>